<keyword evidence="3" id="KW-0050">Antiport</keyword>
<evidence type="ECO:0000313" key="11">
    <source>
        <dbReference type="EMBL" id="MFC4249751.1"/>
    </source>
</evidence>
<keyword evidence="8 10" id="KW-0472">Membrane</keyword>
<dbReference type="Pfam" id="PF01554">
    <property type="entry name" value="MatE"/>
    <property type="match status" value="2"/>
</dbReference>
<evidence type="ECO:0000256" key="1">
    <source>
        <dbReference type="ARBA" id="ARBA00004651"/>
    </source>
</evidence>
<comment type="caution">
    <text evidence="11">The sequence shown here is derived from an EMBL/GenBank/DDBJ whole genome shotgun (WGS) entry which is preliminary data.</text>
</comment>
<keyword evidence="5 10" id="KW-0812">Transmembrane</keyword>
<evidence type="ECO:0000256" key="8">
    <source>
        <dbReference type="ARBA" id="ARBA00023136"/>
    </source>
</evidence>
<feature type="transmembrane region" description="Helical" evidence="10">
    <location>
        <begin position="394"/>
        <end position="418"/>
    </location>
</feature>
<comment type="subcellular location">
    <subcellularLocation>
        <location evidence="1">Cell membrane</location>
        <topology evidence="1">Multi-pass membrane protein</topology>
    </subcellularLocation>
</comment>
<feature type="transmembrane region" description="Helical" evidence="10">
    <location>
        <begin position="166"/>
        <end position="189"/>
    </location>
</feature>
<dbReference type="GO" id="GO:0005886">
    <property type="term" value="C:plasma membrane"/>
    <property type="evidence" value="ECO:0007669"/>
    <property type="project" value="UniProtKB-SubCell"/>
</dbReference>
<sequence>MLDVSREEITDGSLTKALVVLAAPLLVQNLVQVLQQVVDIFWLGRLGGDAVAAVGLNFPITGLLATVAVGASVGTQVVVSQRAGGDDLEASRRGAVNGTVLGFVAGLVVGLVTALFARDVVGLFGASPNLEGMAAAYLAVYALAMPILATSDVLEASFVGWGDSRAALYINVVAVGLNVVLDPLLIFGWGPFPALGVAGAALATATGYAGGLALAVAMAVRGRDGFVVDRTVMEFRRDDVLEIVNVGWPNAGQFLVSQSVRVVMVAIVLVAGGDAGLAAYTIGARVASISFIPAIGLQQAAQSVVGQNLGAGKPARARQATWTGVAIAGGALTVVGVVQWIVPEPLTHVFVPDVTATELELTVEYLRILAYGYWAIGAMYLLQGGFNGARRTRTSLVASLLQYWVVRLPIAAAGVYVLEMGASGVFWAVTLSNVAAAVGLGLYYWHETTNGMNARAADEATAAASD</sequence>
<dbReference type="GO" id="GO:0006811">
    <property type="term" value="P:monoatomic ion transport"/>
    <property type="evidence" value="ECO:0007669"/>
    <property type="project" value="UniProtKB-KW"/>
</dbReference>
<feature type="transmembrane region" description="Helical" evidence="10">
    <location>
        <begin position="136"/>
        <end position="154"/>
    </location>
</feature>
<dbReference type="NCBIfam" id="TIGR00797">
    <property type="entry name" value="matE"/>
    <property type="match status" value="1"/>
</dbReference>
<evidence type="ECO:0000256" key="3">
    <source>
        <dbReference type="ARBA" id="ARBA00022449"/>
    </source>
</evidence>
<dbReference type="EMBL" id="JBHSDJ010000133">
    <property type="protein sequence ID" value="MFC4249751.1"/>
    <property type="molecule type" value="Genomic_DNA"/>
</dbReference>
<dbReference type="GO" id="GO:0015297">
    <property type="term" value="F:antiporter activity"/>
    <property type="evidence" value="ECO:0007669"/>
    <property type="project" value="UniProtKB-KW"/>
</dbReference>
<reference evidence="11 12" key="1">
    <citation type="journal article" date="2014" name="Int. J. Syst. Evol. Microbiol.">
        <title>Complete genome sequence of Corynebacterium casei LMG S-19264T (=DSM 44701T), isolated from a smear-ripened cheese.</title>
        <authorList>
            <consortium name="US DOE Joint Genome Institute (JGI-PGF)"/>
            <person name="Walter F."/>
            <person name="Albersmeier A."/>
            <person name="Kalinowski J."/>
            <person name="Ruckert C."/>
        </authorList>
    </citation>
    <scope>NUCLEOTIDE SEQUENCE [LARGE SCALE GENOMIC DNA]</scope>
    <source>
        <strain evidence="11 12">IBRC-M 10912</strain>
    </source>
</reference>
<keyword evidence="7" id="KW-0406">Ion transport</keyword>
<feature type="transmembrane region" description="Helical" evidence="10">
    <location>
        <begin position="195"/>
        <end position="220"/>
    </location>
</feature>
<dbReference type="PANTHER" id="PTHR43298">
    <property type="entry name" value="MULTIDRUG RESISTANCE PROTEIN NORM-RELATED"/>
    <property type="match status" value="1"/>
</dbReference>
<keyword evidence="2" id="KW-0813">Transport</keyword>
<feature type="transmembrane region" description="Helical" evidence="10">
    <location>
        <begin position="424"/>
        <end position="445"/>
    </location>
</feature>
<dbReference type="InterPro" id="IPR048279">
    <property type="entry name" value="MdtK-like"/>
</dbReference>
<organism evidence="11 12">
    <name type="scientific">Natribaculum luteum</name>
    <dbReference type="NCBI Taxonomy" id="1586232"/>
    <lineage>
        <taxon>Archaea</taxon>
        <taxon>Methanobacteriati</taxon>
        <taxon>Methanobacteriota</taxon>
        <taxon>Stenosarchaea group</taxon>
        <taxon>Halobacteria</taxon>
        <taxon>Halobacteriales</taxon>
        <taxon>Natrialbaceae</taxon>
        <taxon>Natribaculum</taxon>
    </lineage>
</organism>
<evidence type="ECO:0000256" key="6">
    <source>
        <dbReference type="ARBA" id="ARBA00022989"/>
    </source>
</evidence>
<name>A0ABD5P757_9EURY</name>
<keyword evidence="4" id="KW-1003">Cell membrane</keyword>
<evidence type="ECO:0000256" key="4">
    <source>
        <dbReference type="ARBA" id="ARBA00022475"/>
    </source>
</evidence>
<feature type="transmembrane region" description="Helical" evidence="10">
    <location>
        <begin position="12"/>
        <end position="31"/>
    </location>
</feature>
<dbReference type="GeneID" id="71853255"/>
<gene>
    <name evidence="11" type="ORF">ACFOZ7_22920</name>
</gene>
<dbReference type="PANTHER" id="PTHR43298:SF2">
    <property type="entry name" value="FMN_FAD EXPORTER YEEO-RELATED"/>
    <property type="match status" value="1"/>
</dbReference>
<accession>A0ABD5P757</accession>
<evidence type="ECO:0000256" key="10">
    <source>
        <dbReference type="SAM" id="Phobius"/>
    </source>
</evidence>
<evidence type="ECO:0000256" key="5">
    <source>
        <dbReference type="ARBA" id="ARBA00022692"/>
    </source>
</evidence>
<dbReference type="RefSeq" id="WP_246972910.1">
    <property type="nucleotide sequence ID" value="NZ_CP095397.1"/>
</dbReference>
<dbReference type="PIRSF" id="PIRSF006603">
    <property type="entry name" value="DinF"/>
    <property type="match status" value="1"/>
</dbReference>
<keyword evidence="6 10" id="KW-1133">Transmembrane helix</keyword>
<evidence type="ECO:0000256" key="7">
    <source>
        <dbReference type="ARBA" id="ARBA00023065"/>
    </source>
</evidence>
<feature type="transmembrane region" description="Helical" evidence="10">
    <location>
        <begin position="94"/>
        <end position="116"/>
    </location>
</feature>
<protein>
    <recommendedName>
        <fullName evidence="9">Multidrug-efflux transporter</fullName>
    </recommendedName>
</protein>
<evidence type="ECO:0000313" key="12">
    <source>
        <dbReference type="Proteomes" id="UP001595821"/>
    </source>
</evidence>
<feature type="transmembrane region" description="Helical" evidence="10">
    <location>
        <begin position="51"/>
        <end position="73"/>
    </location>
</feature>
<evidence type="ECO:0000256" key="2">
    <source>
        <dbReference type="ARBA" id="ARBA00022448"/>
    </source>
</evidence>
<dbReference type="AlphaFoldDB" id="A0ABD5P757"/>
<evidence type="ECO:0000256" key="9">
    <source>
        <dbReference type="ARBA" id="ARBA00031636"/>
    </source>
</evidence>
<feature type="transmembrane region" description="Helical" evidence="10">
    <location>
        <begin position="362"/>
        <end position="382"/>
    </location>
</feature>
<proteinExistence type="predicted"/>
<dbReference type="InterPro" id="IPR002528">
    <property type="entry name" value="MATE_fam"/>
</dbReference>
<dbReference type="InterPro" id="IPR050222">
    <property type="entry name" value="MATE_MdtK"/>
</dbReference>
<dbReference type="Proteomes" id="UP001595821">
    <property type="component" value="Unassembled WGS sequence"/>
</dbReference>
<feature type="transmembrane region" description="Helical" evidence="10">
    <location>
        <begin position="322"/>
        <end position="342"/>
    </location>
</feature>